<proteinExistence type="predicted"/>
<feature type="domain" description="Glutaminase A central" evidence="2">
    <location>
        <begin position="341"/>
        <end position="685"/>
    </location>
</feature>
<evidence type="ECO:0000259" key="2">
    <source>
        <dbReference type="Pfam" id="PF16335"/>
    </source>
</evidence>
<dbReference type="Pfam" id="PF17168">
    <property type="entry name" value="DUF5127"/>
    <property type="match status" value="1"/>
</dbReference>
<dbReference type="InterPro" id="IPR033433">
    <property type="entry name" value="GtaA_N"/>
</dbReference>
<dbReference type="Pfam" id="PF16335">
    <property type="entry name" value="GtaA_6_Hairpin"/>
    <property type="match status" value="1"/>
</dbReference>
<name>A0A5N5WH40_9EURO</name>
<dbReference type="Proteomes" id="UP000326565">
    <property type="component" value="Unassembled WGS sequence"/>
</dbReference>
<evidence type="ECO:0000313" key="4">
    <source>
        <dbReference type="EMBL" id="KAB8067741.1"/>
    </source>
</evidence>
<organism evidence="4 5">
    <name type="scientific">Aspergillus leporis</name>
    <dbReference type="NCBI Taxonomy" id="41062"/>
    <lineage>
        <taxon>Eukaryota</taxon>
        <taxon>Fungi</taxon>
        <taxon>Dikarya</taxon>
        <taxon>Ascomycota</taxon>
        <taxon>Pezizomycotina</taxon>
        <taxon>Eurotiomycetes</taxon>
        <taxon>Eurotiomycetidae</taxon>
        <taxon>Eurotiales</taxon>
        <taxon>Aspergillaceae</taxon>
        <taxon>Aspergillus</taxon>
        <taxon>Aspergillus subgen. Circumdati</taxon>
    </lineage>
</organism>
<dbReference type="PANTHER" id="PTHR31987">
    <property type="entry name" value="GLUTAMINASE A-RELATED"/>
    <property type="match status" value="1"/>
</dbReference>
<evidence type="ECO:0000313" key="5">
    <source>
        <dbReference type="Proteomes" id="UP000326565"/>
    </source>
</evidence>
<dbReference type="InterPro" id="IPR052743">
    <property type="entry name" value="Glutaminase_GtaA"/>
</dbReference>
<feature type="signal peptide" evidence="1">
    <location>
        <begin position="1"/>
        <end position="19"/>
    </location>
</feature>
<reference evidence="4 5" key="1">
    <citation type="submission" date="2019-04" db="EMBL/GenBank/DDBJ databases">
        <title>Friends and foes A comparative genomics study of 23 Aspergillus species from section Flavi.</title>
        <authorList>
            <consortium name="DOE Joint Genome Institute"/>
            <person name="Kjaerbolling I."/>
            <person name="Vesth T."/>
            <person name="Frisvad J.C."/>
            <person name="Nybo J.L."/>
            <person name="Theobald S."/>
            <person name="Kildgaard S."/>
            <person name="Isbrandt T."/>
            <person name="Kuo A."/>
            <person name="Sato A."/>
            <person name="Lyhne E.K."/>
            <person name="Kogle M.E."/>
            <person name="Wiebenga A."/>
            <person name="Kun R.S."/>
            <person name="Lubbers R.J."/>
            <person name="Makela M.R."/>
            <person name="Barry K."/>
            <person name="Chovatia M."/>
            <person name="Clum A."/>
            <person name="Daum C."/>
            <person name="Haridas S."/>
            <person name="He G."/>
            <person name="LaButti K."/>
            <person name="Lipzen A."/>
            <person name="Mondo S."/>
            <person name="Riley R."/>
            <person name="Salamov A."/>
            <person name="Simmons B.A."/>
            <person name="Magnuson J.K."/>
            <person name="Henrissat B."/>
            <person name="Mortensen U.H."/>
            <person name="Larsen T.O."/>
            <person name="Devries R.P."/>
            <person name="Grigoriev I.V."/>
            <person name="Machida M."/>
            <person name="Baker S.E."/>
            <person name="Andersen M.R."/>
        </authorList>
    </citation>
    <scope>NUCLEOTIDE SEQUENCE [LARGE SCALE GENOMIC DNA]</scope>
    <source>
        <strain evidence="4 5">CBS 151.66</strain>
    </source>
</reference>
<evidence type="ECO:0000259" key="3">
    <source>
        <dbReference type="Pfam" id="PF17168"/>
    </source>
</evidence>
<evidence type="ECO:0008006" key="6">
    <source>
        <dbReference type="Google" id="ProtNLM"/>
    </source>
</evidence>
<feature type="chain" id="PRO_5024873293" description="Glutaminase GtaA" evidence="1">
    <location>
        <begin position="20"/>
        <end position="693"/>
    </location>
</feature>
<protein>
    <recommendedName>
        <fullName evidence="6">Glutaminase GtaA</fullName>
    </recommendedName>
</protein>
<dbReference type="GO" id="GO:0005975">
    <property type="term" value="P:carbohydrate metabolic process"/>
    <property type="evidence" value="ECO:0007669"/>
    <property type="project" value="InterPro"/>
</dbReference>
<dbReference type="InterPro" id="IPR008928">
    <property type="entry name" value="6-hairpin_glycosidase_sf"/>
</dbReference>
<evidence type="ECO:0000256" key="1">
    <source>
        <dbReference type="SAM" id="SignalP"/>
    </source>
</evidence>
<dbReference type="InterPro" id="IPR032514">
    <property type="entry name" value="GtaA_central"/>
</dbReference>
<keyword evidence="1" id="KW-0732">Signal</keyword>
<dbReference type="EMBL" id="ML732451">
    <property type="protein sequence ID" value="KAB8067741.1"/>
    <property type="molecule type" value="Genomic_DNA"/>
</dbReference>
<keyword evidence="5" id="KW-1185">Reference proteome</keyword>
<feature type="domain" description="Glutaminase A N-terminal" evidence="3">
    <location>
        <begin position="103"/>
        <end position="335"/>
    </location>
</feature>
<dbReference type="PANTHER" id="PTHR31987:SF1">
    <property type="entry name" value="GLUTAMINASE A"/>
    <property type="match status" value="1"/>
</dbReference>
<gene>
    <name evidence="4" type="ORF">BDV29DRAFT_163064</name>
</gene>
<dbReference type="SUPFAM" id="SSF48208">
    <property type="entry name" value="Six-hairpin glycosidases"/>
    <property type="match status" value="1"/>
</dbReference>
<dbReference type="OrthoDB" id="431715at2759"/>
<accession>A0A5N5WH40</accession>
<dbReference type="AlphaFoldDB" id="A0A5N5WH40"/>
<sequence length="693" mass="76362">MYFFSFCLLVASLVSYARAVSTFSPARPPALPLAVKSPYLSTWLSAGKDGGNGGYLAGQWPIFWLGQINGWAGQIRVDGAVYTWMGLPGTTTVNQTAFTYTSTSSVFTMRVGDMVEMNVTFLSPITPNDFRRQSLVFSYLDVDVASIDGKAHDIQLYSDISAEWASGDRNAIAQWDYGVTEKGVAYHKVYRQTQLLFSENNDQAEWGEWYWATDNGNGLSYQSGADVDVRAAFAKNGKLTNSDDKNYRAISTSWPVFGFSRDFGSVSTSAGALFSIGLAQDSAIQYSGKPEGTNAMPSLWKSYFSTATAALDFFHYDFATATSLSSDLDRQVAKDSIAAAGQDYLTITSLTVRQAFAAVQLTGTPEDPYIFMKEISSNGNMNTVDVIFPAHPIFLYTNPELLKLVLKPVYEIQENGKYPNTYAMHDIGAHYPNATGHPDGNDEKMPLEECGNMVIMALAYAKKAKDNDYLSKHYPILKKWTQYLVEDAIYPANQISTDDFAGALANQTNLALKGIIGIQAMAVISNRTAHAEDASKHSSIAQDYITRWQTLGVAQNANPPHTTLSYGANETHGLLYNLYADRELGLNFVPQSVYDMQSTFYPTAKAKYGVPLDTRHSYTKTDWELFTAAVSSKSTRDMFHKLIATWINDTPTNRAFTDLYETATGAYPGNVFIARPVMGGSFALLLLERGIES</sequence>